<accession>F4RIU0</accession>
<evidence type="ECO:0000256" key="1">
    <source>
        <dbReference type="SAM" id="MobiDB-lite"/>
    </source>
</evidence>
<dbReference type="GeneID" id="18922669"/>
<dbReference type="eggNOG" id="ENOG502RSDG">
    <property type="taxonomic scope" value="Eukaryota"/>
</dbReference>
<feature type="region of interest" description="Disordered" evidence="1">
    <location>
        <begin position="242"/>
        <end position="268"/>
    </location>
</feature>
<dbReference type="InParanoid" id="F4RIU0"/>
<dbReference type="AlphaFoldDB" id="F4RIU0"/>
<dbReference type="Proteomes" id="UP000001072">
    <property type="component" value="Unassembled WGS sequence"/>
</dbReference>
<protein>
    <recommendedName>
        <fullName evidence="4">Myb-like domain-containing protein</fullName>
    </recommendedName>
</protein>
<evidence type="ECO:0000313" key="3">
    <source>
        <dbReference type="Proteomes" id="UP000001072"/>
    </source>
</evidence>
<feature type="compositionally biased region" description="Basic and acidic residues" evidence="1">
    <location>
        <begin position="254"/>
        <end position="263"/>
    </location>
</feature>
<dbReference type="EMBL" id="GL883103">
    <property type="protein sequence ID" value="EGG07622.1"/>
    <property type="molecule type" value="Genomic_DNA"/>
</dbReference>
<name>F4RIU0_MELLP</name>
<sequence length="743" mass="82978">MTSTSTTSPSSSSSSSSSQSISISKSYSTSNDNLFQSSPNHTSNGSDRGLIETLQGTNTNSITNTLQKDNINYHPIRLCDLSHDQAGLDHALQEAIRQQTRSLQTRSILSTSTQDTGSHYAIDQTLDRLTGSDEQVSFHHNPFSLRSHPKVHSLRVASLTTLFEHSETVQALERILQSQIFEMVSQQPTQDDPNHHHPIESPLNLSSLSERTLNHDHSQVDSHILNNEDLFKAARACLQHEDHPDGLTTHHHKASDSSNDHQDTNTANPLHVGSNESVDLFIDPRLHNDLSTTDEMMQVDSFKPVPQPFTSSRFGSSDPLSIQLGMRMQDRPSHISHPSIARRLSAEGLPFGLDLSRDFEDSDLPAELEMLLSQDIHSTNCSNPMPFPSTSFCQTEPSERMMVNPPKRTKAQTDPSRSWMRRPSSSISALLIQSEITTACKTRTRASASPKRSESVLMASDPNVHPLLQRLEFEGSESLNPMKSSLNRSSRKRSKSTSDHEHRSGRSNSDESEESESEESERSTAKSSKLNRSEEEEAKEDRFSFVSWHQLSAKGIDVHGSGAGGGAAAVLESIRSTTRDAFKSSHPKKTKPKIPLTSILCSSYLQTPSASKHEFGSEVEEEVPESYFPDQFRSFNRIHWTKEEEDLLLKEVELNYQRYDCMSQIMKRHGPLGTVSKTFSDRTGVSLKDKAVNISSRWYRDGTEVSDLRRKAFARFRPKQLKGKLRSELPGMKLLLECTSSGS</sequence>
<organism evidence="3">
    <name type="scientific">Melampsora larici-populina (strain 98AG31 / pathotype 3-4-7)</name>
    <name type="common">Poplar leaf rust fungus</name>
    <dbReference type="NCBI Taxonomy" id="747676"/>
    <lineage>
        <taxon>Eukaryota</taxon>
        <taxon>Fungi</taxon>
        <taxon>Dikarya</taxon>
        <taxon>Basidiomycota</taxon>
        <taxon>Pucciniomycotina</taxon>
        <taxon>Pucciniomycetes</taxon>
        <taxon>Pucciniales</taxon>
        <taxon>Melampsoraceae</taxon>
        <taxon>Melampsora</taxon>
    </lineage>
</organism>
<dbReference type="RefSeq" id="XP_007408954.1">
    <property type="nucleotide sequence ID" value="XM_007408892.1"/>
</dbReference>
<feature type="compositionally biased region" description="Polar residues" evidence="1">
    <location>
        <begin position="31"/>
        <end position="46"/>
    </location>
</feature>
<feature type="region of interest" description="Disordered" evidence="1">
    <location>
        <begin position="441"/>
        <end position="541"/>
    </location>
</feature>
<proteinExistence type="predicted"/>
<dbReference type="VEuPathDB" id="FungiDB:MELLADRAFT_105622"/>
<dbReference type="InterPro" id="IPR052833">
    <property type="entry name" value="Telomeric_DNA-bd_trans-reg"/>
</dbReference>
<dbReference type="HOGENOM" id="CLU_373876_0_0_1"/>
<feature type="compositionally biased region" description="Low complexity" evidence="1">
    <location>
        <begin position="1"/>
        <end position="30"/>
    </location>
</feature>
<dbReference type="KEGG" id="mlr:MELLADRAFT_105622"/>
<evidence type="ECO:0000313" key="2">
    <source>
        <dbReference type="EMBL" id="EGG07622.1"/>
    </source>
</evidence>
<gene>
    <name evidence="2" type="ORF">MELLADRAFT_105622</name>
</gene>
<feature type="compositionally biased region" description="Acidic residues" evidence="1">
    <location>
        <begin position="510"/>
        <end position="519"/>
    </location>
</feature>
<feature type="region of interest" description="Disordered" evidence="1">
    <location>
        <begin position="401"/>
        <end position="424"/>
    </location>
</feature>
<dbReference type="OrthoDB" id="2499479at2759"/>
<dbReference type="PANTHER" id="PTHR47807:SF1">
    <property type="entry name" value="PROTEIN TBF1"/>
    <property type="match status" value="1"/>
</dbReference>
<reference evidence="3" key="1">
    <citation type="journal article" date="2011" name="Proc. Natl. Acad. Sci. U.S.A.">
        <title>Obligate biotrophy features unraveled by the genomic analysis of rust fungi.</title>
        <authorList>
            <person name="Duplessis S."/>
            <person name="Cuomo C.A."/>
            <person name="Lin Y.-C."/>
            <person name="Aerts A."/>
            <person name="Tisserant E."/>
            <person name="Veneault-Fourrey C."/>
            <person name="Joly D.L."/>
            <person name="Hacquard S."/>
            <person name="Amselem J."/>
            <person name="Cantarel B.L."/>
            <person name="Chiu R."/>
            <person name="Coutinho P.M."/>
            <person name="Feau N."/>
            <person name="Field M."/>
            <person name="Frey P."/>
            <person name="Gelhaye E."/>
            <person name="Goldberg J."/>
            <person name="Grabherr M.G."/>
            <person name="Kodira C.D."/>
            <person name="Kohler A."/>
            <person name="Kuees U."/>
            <person name="Lindquist E.A."/>
            <person name="Lucas S.M."/>
            <person name="Mago R."/>
            <person name="Mauceli E."/>
            <person name="Morin E."/>
            <person name="Murat C."/>
            <person name="Pangilinan J.L."/>
            <person name="Park R."/>
            <person name="Pearson M."/>
            <person name="Quesneville H."/>
            <person name="Rouhier N."/>
            <person name="Sakthikumar S."/>
            <person name="Salamov A.A."/>
            <person name="Schmutz J."/>
            <person name="Selles B."/>
            <person name="Shapiro H."/>
            <person name="Tanguay P."/>
            <person name="Tuskan G.A."/>
            <person name="Henrissat B."/>
            <person name="Van de Peer Y."/>
            <person name="Rouze P."/>
            <person name="Ellis J.G."/>
            <person name="Dodds P.N."/>
            <person name="Schein J.E."/>
            <person name="Zhong S."/>
            <person name="Hamelin R.C."/>
            <person name="Grigoriev I.V."/>
            <person name="Szabo L.J."/>
            <person name="Martin F."/>
        </authorList>
    </citation>
    <scope>NUCLEOTIDE SEQUENCE [LARGE SCALE GENOMIC DNA]</scope>
    <source>
        <strain evidence="3">98AG31 / pathotype 3-4-7</strain>
    </source>
</reference>
<feature type="region of interest" description="Disordered" evidence="1">
    <location>
        <begin position="1"/>
        <end position="52"/>
    </location>
</feature>
<evidence type="ECO:0008006" key="4">
    <source>
        <dbReference type="Google" id="ProtNLM"/>
    </source>
</evidence>
<keyword evidence="3" id="KW-1185">Reference proteome</keyword>
<dbReference type="PANTHER" id="PTHR47807">
    <property type="entry name" value="PROTEIN TBF1"/>
    <property type="match status" value="1"/>
</dbReference>